<evidence type="ECO:0000313" key="2">
    <source>
        <dbReference type="Proteomes" id="UP001566476"/>
    </source>
</evidence>
<evidence type="ECO:0008006" key="3">
    <source>
        <dbReference type="Google" id="ProtNLM"/>
    </source>
</evidence>
<keyword evidence="2" id="KW-1185">Reference proteome</keyword>
<proteinExistence type="predicted"/>
<comment type="caution">
    <text evidence="1">The sequence shown here is derived from an EMBL/GenBank/DDBJ whole genome shotgun (WGS) entry which is preliminary data.</text>
</comment>
<dbReference type="EMBL" id="JBGGTQ010000005">
    <property type="protein sequence ID" value="MEZ0492887.1"/>
    <property type="molecule type" value="Genomic_DNA"/>
</dbReference>
<evidence type="ECO:0000313" key="1">
    <source>
        <dbReference type="EMBL" id="MEZ0492887.1"/>
    </source>
</evidence>
<sequence length="168" mass="18131">MDAPGPHTLLTVYLGDHLAGASAGRARLARAARAHAGTGTGRVLADLHTEVVADRRELLRWVRVLGVRRRRHLELAARAVEALVALKPNGRFVRRSPLRAVVELEGLLLGVEGKAAGWRSLRELADAGGPAASRLDPVALDVLIERAQRQTATLERLRRAAVRDVFGG</sequence>
<reference evidence="1 2" key="1">
    <citation type="submission" date="2024-07" db="EMBL/GenBank/DDBJ databases">
        <authorList>
            <person name="Thanompreechachai J."/>
            <person name="Duangmal K."/>
        </authorList>
    </citation>
    <scope>NUCLEOTIDE SEQUENCE [LARGE SCALE GENOMIC DNA]</scope>
    <source>
        <strain evidence="1 2">TBRC 1896</strain>
    </source>
</reference>
<dbReference type="RefSeq" id="WP_370718970.1">
    <property type="nucleotide sequence ID" value="NZ_JBGGTQ010000005.1"/>
</dbReference>
<gene>
    <name evidence="1" type="ORF">AB2L28_11640</name>
</gene>
<protein>
    <recommendedName>
        <fullName evidence="3">Golgi phosphoprotein 3 GPP34</fullName>
    </recommendedName>
</protein>
<dbReference type="Proteomes" id="UP001566476">
    <property type="component" value="Unassembled WGS sequence"/>
</dbReference>
<organism evidence="1 2">
    <name type="scientific">Kineococcus mangrovi</name>
    <dbReference type="NCBI Taxonomy" id="1660183"/>
    <lineage>
        <taxon>Bacteria</taxon>
        <taxon>Bacillati</taxon>
        <taxon>Actinomycetota</taxon>
        <taxon>Actinomycetes</taxon>
        <taxon>Kineosporiales</taxon>
        <taxon>Kineosporiaceae</taxon>
        <taxon>Kineococcus</taxon>
    </lineage>
</organism>
<accession>A0ABV4I2J2</accession>
<name>A0ABV4I2J2_9ACTN</name>